<keyword evidence="3" id="KW-1185">Reference proteome</keyword>
<proteinExistence type="predicted"/>
<evidence type="ECO:0000313" key="3">
    <source>
        <dbReference type="Proteomes" id="UP000186922"/>
    </source>
</evidence>
<feature type="compositionally biased region" description="Polar residues" evidence="1">
    <location>
        <begin position="152"/>
        <end position="163"/>
    </location>
</feature>
<feature type="compositionally biased region" description="Basic and acidic residues" evidence="1">
    <location>
        <begin position="251"/>
        <end position="263"/>
    </location>
</feature>
<organism evidence="2 3">
    <name type="scientific">Ramazzottius varieornatus</name>
    <name type="common">Water bear</name>
    <name type="synonym">Tardigrade</name>
    <dbReference type="NCBI Taxonomy" id="947166"/>
    <lineage>
        <taxon>Eukaryota</taxon>
        <taxon>Metazoa</taxon>
        <taxon>Ecdysozoa</taxon>
        <taxon>Tardigrada</taxon>
        <taxon>Eutardigrada</taxon>
        <taxon>Parachela</taxon>
        <taxon>Hypsibioidea</taxon>
        <taxon>Ramazzottiidae</taxon>
        <taxon>Ramazzottius</taxon>
    </lineage>
</organism>
<evidence type="ECO:0000256" key="1">
    <source>
        <dbReference type="SAM" id="MobiDB-lite"/>
    </source>
</evidence>
<sequence>MEDAPVQPQVKLIRARPQSTDDEEALPVIRDARSSGKSATTAPAPMTQLDFDAMPIPTLLKTCQPTSRVNHTLAEFDSGLFCDEMSFSSTNVDPRGRYSDAPSTARMERQSQLNRKYAKEASSYSNATSRPPSSHTDMNSSIRRGSASSKSQPSDRSAISVDQTAVPKGTRFKRQDKIPAEKVGRKTSASISASEVDPKKSLKQRTKSPADARLNMTGKNQSYTVSRESGMESLNDDTSGISSKARTRKMSRQDTMDMSEAEKKPEEIRLNLQDLMDRMQKGTRFSNDIVTAVDEFVQLTKTYPRVVESAIGVVFSQFLPLVSSLNSHVAAEAIGALEVIMPLLERRIHLVAPQIVEALSNNMQNARTSDHSKKVFTQILDMQVERAGNLLVQLSSELRRIMRKNKKEAFAFITCKYAETLGRAFPKPPKSIAAAVEVLQFVRVVLVWTTNYGDLDTSNKPEIVAVDILIQQAIRSFGADILNKVCVDYKDTIKAFLSRRESKSGEKSLGNSMRSTGTSRASKVVERKSSLMAFQKRPR</sequence>
<evidence type="ECO:0000313" key="2">
    <source>
        <dbReference type="EMBL" id="GAV03216.1"/>
    </source>
</evidence>
<dbReference type="AlphaFoldDB" id="A0A1D1VQV9"/>
<feature type="region of interest" description="Disordered" evidence="1">
    <location>
        <begin position="1"/>
        <end position="24"/>
    </location>
</feature>
<feature type="region of interest" description="Disordered" evidence="1">
    <location>
        <begin position="502"/>
        <end position="539"/>
    </location>
</feature>
<feature type="region of interest" description="Disordered" evidence="1">
    <location>
        <begin position="87"/>
        <end position="263"/>
    </location>
</feature>
<feature type="compositionally biased region" description="Polar residues" evidence="1">
    <location>
        <begin position="217"/>
        <end position="227"/>
    </location>
</feature>
<dbReference type="EMBL" id="BDGG01000009">
    <property type="protein sequence ID" value="GAV03216.1"/>
    <property type="molecule type" value="Genomic_DNA"/>
</dbReference>
<name>A0A1D1VQV9_RAMVA</name>
<feature type="compositionally biased region" description="Low complexity" evidence="1">
    <location>
        <begin position="140"/>
        <end position="151"/>
    </location>
</feature>
<accession>A0A1D1VQV9</accession>
<feature type="compositionally biased region" description="Polar residues" evidence="1">
    <location>
        <begin position="509"/>
        <end position="521"/>
    </location>
</feature>
<comment type="caution">
    <text evidence="2">The sequence shown here is derived from an EMBL/GenBank/DDBJ whole genome shotgun (WGS) entry which is preliminary data.</text>
</comment>
<gene>
    <name evidence="2" type="primary">RvY_13675-1</name>
    <name evidence="2" type="synonym">RvY_13675.1</name>
    <name evidence="2" type="ORF">RvY_13675</name>
</gene>
<dbReference type="Proteomes" id="UP000186922">
    <property type="component" value="Unassembled WGS sequence"/>
</dbReference>
<dbReference type="OrthoDB" id="10590061at2759"/>
<reference evidence="2 3" key="1">
    <citation type="journal article" date="2016" name="Nat. Commun.">
        <title>Extremotolerant tardigrade genome and improved radiotolerance of human cultured cells by tardigrade-unique protein.</title>
        <authorList>
            <person name="Hashimoto T."/>
            <person name="Horikawa D.D."/>
            <person name="Saito Y."/>
            <person name="Kuwahara H."/>
            <person name="Kozuka-Hata H."/>
            <person name="Shin-I T."/>
            <person name="Minakuchi Y."/>
            <person name="Ohishi K."/>
            <person name="Motoyama A."/>
            <person name="Aizu T."/>
            <person name="Enomoto A."/>
            <person name="Kondo K."/>
            <person name="Tanaka S."/>
            <person name="Hara Y."/>
            <person name="Koshikawa S."/>
            <person name="Sagara H."/>
            <person name="Miura T."/>
            <person name="Yokobori S."/>
            <person name="Miyagawa K."/>
            <person name="Suzuki Y."/>
            <person name="Kubo T."/>
            <person name="Oyama M."/>
            <person name="Kohara Y."/>
            <person name="Fujiyama A."/>
            <person name="Arakawa K."/>
            <person name="Katayama T."/>
            <person name="Toyoda A."/>
            <person name="Kunieda T."/>
        </authorList>
    </citation>
    <scope>NUCLEOTIDE SEQUENCE [LARGE SCALE GENOMIC DNA]</scope>
    <source>
        <strain evidence="2 3">YOKOZUNA-1</strain>
    </source>
</reference>
<feature type="compositionally biased region" description="Polar residues" evidence="1">
    <location>
        <begin position="122"/>
        <end position="139"/>
    </location>
</feature>
<feature type="compositionally biased region" description="Basic and acidic residues" evidence="1">
    <location>
        <begin position="173"/>
        <end position="184"/>
    </location>
</feature>
<protein>
    <submittedName>
        <fullName evidence="2">Uncharacterized protein</fullName>
    </submittedName>
</protein>